<protein>
    <recommendedName>
        <fullName evidence="5">Amidoligase enzyme</fullName>
    </recommendedName>
</protein>
<feature type="compositionally biased region" description="Basic and acidic residues" evidence="1">
    <location>
        <begin position="428"/>
        <end position="446"/>
    </location>
</feature>
<dbReference type="InParanoid" id="A0A3N4KHF2"/>
<feature type="region of interest" description="Disordered" evidence="1">
    <location>
        <begin position="330"/>
        <end position="457"/>
    </location>
</feature>
<evidence type="ECO:0008006" key="5">
    <source>
        <dbReference type="Google" id="ProtNLM"/>
    </source>
</evidence>
<sequence>MKTSITLPTGLPPLTLRTITLGLELEFLITHLPHPIETHNELLNAPSTFALISAALTPLCTSLRLLPPGHTPITPHTTFVVKRDTSIYPSTGRPARPIGGSRLATEGGVEVATPILSYGTYARVVHTMCAAITDAVAAVGARVECNRSTGLHVHIGLGRQYTLDELKRLAKAVVIFEARMDAHHPPHRGGSAPSADGSNYIRSCNGNEALRRLDMAGRVAMVDGAGSYLALCAIMNTGRFVGARRTEEMSCRFYKYNFEAVGQYGTVEFRQAAGTLDAVWIEDWVVRVVRFVTAALRTEDDVFREWALVEGGPGDPVVLERFGIGELSESTAMRRSRRRRAESDTRDLGPGIKRSRLSAVTYPEMPNLGPSTLNPEPKTTLPQNSTPKLPDPSASTLPLKPKITAQKPVERDITYPDLPARHPPRTATDPHKTDPASRRTLSRDESTGTTTRPKVPIPKFKRRPMAILAPKPKPKPAVRAPLYIPPTLPDPNRKIPTMIQPDPASGIPVIVLADPDETPIIAYERVDSDVESLPSVVSDDGESMSGESRSEYEPPKLYDETRQSAYVLPVVTAVTLPLAILALVCLRNM</sequence>
<dbReference type="STRING" id="1392247.A0A3N4KHF2"/>
<reference evidence="3 4" key="1">
    <citation type="journal article" date="2018" name="Nat. Ecol. Evol.">
        <title>Pezizomycetes genomes reveal the molecular basis of ectomycorrhizal truffle lifestyle.</title>
        <authorList>
            <person name="Murat C."/>
            <person name="Payen T."/>
            <person name="Noel B."/>
            <person name="Kuo A."/>
            <person name="Morin E."/>
            <person name="Chen J."/>
            <person name="Kohler A."/>
            <person name="Krizsan K."/>
            <person name="Balestrini R."/>
            <person name="Da Silva C."/>
            <person name="Montanini B."/>
            <person name="Hainaut M."/>
            <person name="Levati E."/>
            <person name="Barry K.W."/>
            <person name="Belfiori B."/>
            <person name="Cichocki N."/>
            <person name="Clum A."/>
            <person name="Dockter R.B."/>
            <person name="Fauchery L."/>
            <person name="Guy J."/>
            <person name="Iotti M."/>
            <person name="Le Tacon F."/>
            <person name="Lindquist E.A."/>
            <person name="Lipzen A."/>
            <person name="Malagnac F."/>
            <person name="Mello A."/>
            <person name="Molinier V."/>
            <person name="Miyauchi S."/>
            <person name="Poulain J."/>
            <person name="Riccioni C."/>
            <person name="Rubini A."/>
            <person name="Sitrit Y."/>
            <person name="Splivallo R."/>
            <person name="Traeger S."/>
            <person name="Wang M."/>
            <person name="Zifcakova L."/>
            <person name="Wipf D."/>
            <person name="Zambonelli A."/>
            <person name="Paolocci F."/>
            <person name="Nowrousian M."/>
            <person name="Ottonello S."/>
            <person name="Baldrian P."/>
            <person name="Spatafora J.W."/>
            <person name="Henrissat B."/>
            <person name="Nagy L.G."/>
            <person name="Aury J.M."/>
            <person name="Wincker P."/>
            <person name="Grigoriev I.V."/>
            <person name="Bonfante P."/>
            <person name="Martin F.M."/>
        </authorList>
    </citation>
    <scope>NUCLEOTIDE SEQUENCE [LARGE SCALE GENOMIC DNA]</scope>
    <source>
        <strain evidence="3 4">CCBAS932</strain>
    </source>
</reference>
<name>A0A3N4KHF2_9PEZI</name>
<dbReference type="Proteomes" id="UP000277580">
    <property type="component" value="Unassembled WGS sequence"/>
</dbReference>
<accession>A0A3N4KHF2</accession>
<dbReference type="PANTHER" id="PTHR36847">
    <property type="entry name" value="AMIDOLIGASE ENZYME"/>
    <property type="match status" value="1"/>
</dbReference>
<feature type="transmembrane region" description="Helical" evidence="2">
    <location>
        <begin position="566"/>
        <end position="586"/>
    </location>
</feature>
<evidence type="ECO:0000313" key="4">
    <source>
        <dbReference type="Proteomes" id="UP000277580"/>
    </source>
</evidence>
<keyword evidence="4" id="KW-1185">Reference proteome</keyword>
<evidence type="ECO:0000256" key="1">
    <source>
        <dbReference type="SAM" id="MobiDB-lite"/>
    </source>
</evidence>
<evidence type="ECO:0000256" key="2">
    <source>
        <dbReference type="SAM" id="Phobius"/>
    </source>
</evidence>
<keyword evidence="2" id="KW-0812">Transmembrane</keyword>
<dbReference type="Pfam" id="PF12224">
    <property type="entry name" value="Amidoligase_2"/>
    <property type="match status" value="1"/>
</dbReference>
<feature type="region of interest" description="Disordered" evidence="1">
    <location>
        <begin position="531"/>
        <end position="556"/>
    </location>
</feature>
<keyword evidence="2" id="KW-0472">Membrane</keyword>
<organism evidence="3 4">
    <name type="scientific">Morchella conica CCBAS932</name>
    <dbReference type="NCBI Taxonomy" id="1392247"/>
    <lineage>
        <taxon>Eukaryota</taxon>
        <taxon>Fungi</taxon>
        <taxon>Dikarya</taxon>
        <taxon>Ascomycota</taxon>
        <taxon>Pezizomycotina</taxon>
        <taxon>Pezizomycetes</taxon>
        <taxon>Pezizales</taxon>
        <taxon>Morchellaceae</taxon>
        <taxon>Morchella</taxon>
    </lineage>
</organism>
<dbReference type="OrthoDB" id="412402at2759"/>
<keyword evidence="2" id="KW-1133">Transmembrane helix</keyword>
<evidence type="ECO:0000313" key="3">
    <source>
        <dbReference type="EMBL" id="RPB09920.1"/>
    </source>
</evidence>
<proteinExistence type="predicted"/>
<gene>
    <name evidence="3" type="ORF">P167DRAFT_576791</name>
</gene>
<dbReference type="InterPro" id="IPR022025">
    <property type="entry name" value="Amidoligase_2"/>
</dbReference>
<dbReference type="AlphaFoldDB" id="A0A3N4KHF2"/>
<dbReference type="PANTHER" id="PTHR36847:SF1">
    <property type="entry name" value="AMIDOLIGASE ENZYME"/>
    <property type="match status" value="1"/>
</dbReference>
<dbReference type="EMBL" id="ML119147">
    <property type="protein sequence ID" value="RPB09920.1"/>
    <property type="molecule type" value="Genomic_DNA"/>
</dbReference>